<comment type="subcellular location">
    <subcellularLocation>
        <location evidence="1">Cytoplasm</location>
    </subcellularLocation>
</comment>
<comment type="similarity">
    <text evidence="2">Belongs to the PDCD4 family.</text>
</comment>
<evidence type="ECO:0000256" key="3">
    <source>
        <dbReference type="ARBA" id="ARBA00022490"/>
    </source>
</evidence>
<protein>
    <recommendedName>
        <fullName evidence="6">MI domain-containing protein</fullName>
    </recommendedName>
</protein>
<dbReference type="EMBL" id="CDMZ01000429">
    <property type="protein sequence ID" value="CEM14111.1"/>
    <property type="molecule type" value="Genomic_DNA"/>
</dbReference>
<dbReference type="PANTHER" id="PTHR12626:SF0">
    <property type="entry name" value="PROGRAMMED CELL DEATH PROTEIN 4"/>
    <property type="match status" value="1"/>
</dbReference>
<proteinExistence type="inferred from homology"/>
<reference evidence="7" key="1">
    <citation type="submission" date="2014-11" db="EMBL/GenBank/DDBJ databases">
        <authorList>
            <person name="Otto D Thomas"/>
            <person name="Naeem Raeece"/>
        </authorList>
    </citation>
    <scope>NUCLEOTIDE SEQUENCE</scope>
</reference>
<dbReference type="InterPro" id="IPR016024">
    <property type="entry name" value="ARM-type_fold"/>
</dbReference>
<dbReference type="GO" id="GO:0045892">
    <property type="term" value="P:negative regulation of DNA-templated transcription"/>
    <property type="evidence" value="ECO:0007669"/>
    <property type="project" value="InterPro"/>
</dbReference>
<dbReference type="PROSITE" id="PS51366">
    <property type="entry name" value="MI"/>
    <property type="match status" value="3"/>
</dbReference>
<gene>
    <name evidence="7" type="ORF">Cvel_3440</name>
</gene>
<dbReference type="InterPro" id="IPR003891">
    <property type="entry name" value="Initiation_fac_eIF4g_MI"/>
</dbReference>
<evidence type="ECO:0000256" key="1">
    <source>
        <dbReference type="ARBA" id="ARBA00004496"/>
    </source>
</evidence>
<name>A0A0G4FL55_9ALVE</name>
<keyword evidence="4" id="KW-0677">Repeat</keyword>
<evidence type="ECO:0000256" key="4">
    <source>
        <dbReference type="ARBA" id="ARBA00022737"/>
    </source>
</evidence>
<dbReference type="SUPFAM" id="SSF48371">
    <property type="entry name" value="ARM repeat"/>
    <property type="match status" value="3"/>
</dbReference>
<evidence type="ECO:0000256" key="2">
    <source>
        <dbReference type="ARBA" id="ARBA00005497"/>
    </source>
</evidence>
<dbReference type="PhylomeDB" id="A0A0G4FL55"/>
<dbReference type="AlphaFoldDB" id="A0A0G4FL55"/>
<feature type="domain" description="MI" evidence="6">
    <location>
        <begin position="395"/>
        <end position="517"/>
    </location>
</feature>
<organism evidence="7">
    <name type="scientific">Chromera velia CCMP2878</name>
    <dbReference type="NCBI Taxonomy" id="1169474"/>
    <lineage>
        <taxon>Eukaryota</taxon>
        <taxon>Sar</taxon>
        <taxon>Alveolata</taxon>
        <taxon>Colpodellida</taxon>
        <taxon>Chromeraceae</taxon>
        <taxon>Chromera</taxon>
    </lineage>
</organism>
<keyword evidence="3" id="KW-0963">Cytoplasm</keyword>
<dbReference type="Gene3D" id="1.25.40.180">
    <property type="match status" value="3"/>
</dbReference>
<dbReference type="Pfam" id="PF02847">
    <property type="entry name" value="MA3"/>
    <property type="match status" value="3"/>
</dbReference>
<dbReference type="InterPro" id="IPR039778">
    <property type="entry name" value="PDCD4"/>
</dbReference>
<evidence type="ECO:0000256" key="5">
    <source>
        <dbReference type="ARBA" id="ARBA00023242"/>
    </source>
</evidence>
<evidence type="ECO:0000259" key="6">
    <source>
        <dbReference type="PROSITE" id="PS51366"/>
    </source>
</evidence>
<dbReference type="GO" id="GO:0005737">
    <property type="term" value="C:cytoplasm"/>
    <property type="evidence" value="ECO:0007669"/>
    <property type="project" value="UniProtKB-SubCell"/>
</dbReference>
<dbReference type="SMART" id="SM00544">
    <property type="entry name" value="MA3"/>
    <property type="match status" value="3"/>
</dbReference>
<feature type="domain" description="MI" evidence="6">
    <location>
        <begin position="226"/>
        <end position="349"/>
    </location>
</feature>
<keyword evidence="5" id="KW-0539">Nucleus</keyword>
<dbReference type="PANTHER" id="PTHR12626">
    <property type="entry name" value="PROGRAMMED CELL DEATH 4"/>
    <property type="match status" value="1"/>
</dbReference>
<accession>A0A0G4FL55</accession>
<evidence type="ECO:0000313" key="7">
    <source>
        <dbReference type="EMBL" id="CEM14111.1"/>
    </source>
</evidence>
<sequence length="517" mass="58299">MPHDKLIGHKSNDIQDQLQAVNVLDEGDPLYDSEDDRAPDYVLEELDFSDGKTQARPPVSLSIYSCEHRATEVPGVELDAFAEKTKALLEDFLAEKETAEGVEERLKKMNCRLFHDFLVKHLIRISLDKSFDDQRKTSTLLTLLCDTKVIGKAQFARGLEGLIQRLQDVSIDVPDAANLLATFIFWAEDDSVLPAQFRERLPEAFLQALPEETAAKFSDQLQTLRGLKEGPMGTFASDVVGGSPEDAKATLAGAGDAARSFGHEFVRRLLLTAMERGDVERERASEMLNSLFGKEFTADDVQLAFARMIGSIDDIKLDCPRVAELLSKFLLRAIVDEILPPVFVNDLLRLHTGGATGVQVLRKVKNTIRSSGRCLYSRYRKVWTGTDETSESYMLFKRQVVATIGEFWDNRDAEVVASDLQEMEPSPAQAAEFVRKLMHFSMERSTKDEDSAFELMRWLYGEGELCREDIVGGFDNFFRHLHDISLDLPDARDKVMTFVDWAKEEGMLPRRYKPPSA</sequence>
<dbReference type="VEuPathDB" id="CryptoDB:Cvel_3440"/>
<feature type="domain" description="MI" evidence="6">
    <location>
        <begin position="80"/>
        <end position="203"/>
    </location>
</feature>